<dbReference type="RefSeq" id="WP_304275853.1">
    <property type="nucleotide sequence ID" value="NZ_QFQZ01000015.1"/>
</dbReference>
<evidence type="ECO:0000256" key="1">
    <source>
        <dbReference type="SAM" id="MobiDB-lite"/>
    </source>
</evidence>
<reference evidence="3 4" key="1">
    <citation type="submission" date="2017-08" db="EMBL/GenBank/DDBJ databases">
        <title>Infants hospitalized years apart are colonized by the same room-sourced microbial strains.</title>
        <authorList>
            <person name="Brooks B."/>
            <person name="Olm M.R."/>
            <person name="Firek B.A."/>
            <person name="Baker R."/>
            <person name="Thomas B.C."/>
            <person name="Morowitz M.J."/>
            <person name="Banfield J.F."/>
        </authorList>
    </citation>
    <scope>NUCLEOTIDE SEQUENCE [LARGE SCALE GENOMIC DNA]</scope>
    <source>
        <strain evidence="3">S2_003_000_R2_4</strain>
    </source>
</reference>
<evidence type="ECO:0000313" key="4">
    <source>
        <dbReference type="Proteomes" id="UP000249393"/>
    </source>
</evidence>
<evidence type="ECO:0000256" key="2">
    <source>
        <dbReference type="SAM" id="SignalP"/>
    </source>
</evidence>
<feature type="chain" id="PRO_5016106029" description="Lipoprotein" evidence="2">
    <location>
        <begin position="19"/>
        <end position="81"/>
    </location>
</feature>
<organism evidence="3 4">
    <name type="scientific">Caulobacter segnis</name>
    <dbReference type="NCBI Taxonomy" id="88688"/>
    <lineage>
        <taxon>Bacteria</taxon>
        <taxon>Pseudomonadati</taxon>
        <taxon>Pseudomonadota</taxon>
        <taxon>Alphaproteobacteria</taxon>
        <taxon>Caulobacterales</taxon>
        <taxon>Caulobacteraceae</taxon>
        <taxon>Caulobacter</taxon>
    </lineage>
</organism>
<dbReference type="PROSITE" id="PS51257">
    <property type="entry name" value="PROKAR_LIPOPROTEIN"/>
    <property type="match status" value="1"/>
</dbReference>
<dbReference type="AlphaFoldDB" id="A0A2W5X417"/>
<accession>A0A2W5X417</accession>
<dbReference type="Proteomes" id="UP000249393">
    <property type="component" value="Unassembled WGS sequence"/>
</dbReference>
<keyword evidence="2" id="KW-0732">Signal</keyword>
<proteinExistence type="predicted"/>
<evidence type="ECO:0000313" key="3">
    <source>
        <dbReference type="EMBL" id="PZR35474.1"/>
    </source>
</evidence>
<feature type="signal peptide" evidence="2">
    <location>
        <begin position="1"/>
        <end position="18"/>
    </location>
</feature>
<dbReference type="EMBL" id="QFQZ01000015">
    <property type="protein sequence ID" value="PZR35474.1"/>
    <property type="molecule type" value="Genomic_DNA"/>
</dbReference>
<protein>
    <recommendedName>
        <fullName evidence="5">Lipoprotein</fullName>
    </recommendedName>
</protein>
<evidence type="ECO:0008006" key="5">
    <source>
        <dbReference type="Google" id="ProtNLM"/>
    </source>
</evidence>
<feature type="region of interest" description="Disordered" evidence="1">
    <location>
        <begin position="59"/>
        <end position="81"/>
    </location>
</feature>
<name>A0A2W5X417_9CAUL</name>
<comment type="caution">
    <text evidence="3">The sequence shown here is derived from an EMBL/GenBank/DDBJ whole genome shotgun (WGS) entry which is preliminary data.</text>
</comment>
<sequence length="81" mass="8601">MRPSILIPVLFALAAALAACVPDTPSKPSAAGCTAEEMRTRKATTAACEAEFKALLDQAEADRRRNSQIPSSAPAPTRDRF</sequence>
<gene>
    <name evidence="3" type="ORF">DI526_06860</name>
</gene>